<keyword evidence="4 6" id="KW-0808">Transferase</keyword>
<keyword evidence="3 6" id="KW-0288">FMN</keyword>
<dbReference type="Proteomes" id="UP000000345">
    <property type="component" value="Chromosome"/>
</dbReference>
<dbReference type="AlphaFoldDB" id="D9PVE4"/>
<dbReference type="SUPFAM" id="SSF52507">
    <property type="entry name" value="Homo-oligomeric flavin-containing Cys decarboxylases, HFCD"/>
    <property type="match status" value="1"/>
</dbReference>
<feature type="binding site" evidence="6">
    <location>
        <position position="166"/>
    </location>
    <ligand>
        <name>dimethylallyl phosphate</name>
        <dbReference type="ChEBI" id="CHEBI:88052"/>
    </ligand>
</feature>
<accession>D9PVE4</accession>
<dbReference type="PaxDb" id="79929-MTBMA_c05970"/>
<evidence type="ECO:0000313" key="8">
    <source>
        <dbReference type="EMBL" id="ADL58192.1"/>
    </source>
</evidence>
<evidence type="ECO:0000256" key="3">
    <source>
        <dbReference type="ARBA" id="ARBA00022643"/>
    </source>
</evidence>
<dbReference type="KEGG" id="mmg:MTBMA_c05970"/>
<reference key="1">
    <citation type="submission" date="2009-08" db="EMBL/GenBank/DDBJ databases">
        <title>The genome sequence of Methanothermobacter marburgensis.</title>
        <authorList>
            <person name="Kaster A."/>
            <person name="Seedorf H."/>
            <person name="Goenrich M."/>
            <person name="Wiezer A."/>
            <person name="Liesegang H."/>
            <person name="Thauer R."/>
            <person name="Gottschalk G."/>
        </authorList>
    </citation>
    <scope>NUCLEOTIDE SEQUENCE</scope>
    <source>
        <strain>Marburg</strain>
    </source>
</reference>
<dbReference type="PANTHER" id="PTHR43374">
    <property type="entry name" value="FLAVIN PRENYLTRANSFERASE"/>
    <property type="match status" value="1"/>
</dbReference>
<comment type="caution">
    <text evidence="6">Lacks conserved residue(s) required for the propagation of feature annotation.</text>
</comment>
<keyword evidence="2 6" id="KW-0285">Flavoprotein</keyword>
<feature type="binding site" evidence="6">
    <location>
        <position position="120"/>
    </location>
    <ligand>
        <name>FMN</name>
        <dbReference type="ChEBI" id="CHEBI:58210"/>
    </ligand>
</feature>
<dbReference type="EMBL" id="CP001710">
    <property type="protein sequence ID" value="ADL58192.1"/>
    <property type="molecule type" value="Genomic_DNA"/>
</dbReference>
<dbReference type="GO" id="GO:0106141">
    <property type="term" value="F:flavin prenyltransferase activity"/>
    <property type="evidence" value="ECO:0007669"/>
    <property type="project" value="UniProtKB-EC"/>
</dbReference>
<gene>
    <name evidence="6" type="primary">ubiX</name>
    <name evidence="8" type="ordered locus">MTBMA_c05970</name>
</gene>
<dbReference type="Gene3D" id="3.40.50.1950">
    <property type="entry name" value="Flavin prenyltransferase-like"/>
    <property type="match status" value="1"/>
</dbReference>
<dbReference type="STRING" id="79929.MTBMA_c05970"/>
<dbReference type="InterPro" id="IPR003382">
    <property type="entry name" value="Flavoprotein"/>
</dbReference>
<comment type="catalytic activity">
    <reaction evidence="6">
        <text>dimethylallyl phosphate + FMNH2 = prenylated FMNH2 + phosphate</text>
        <dbReference type="Rhea" id="RHEA:37743"/>
        <dbReference type="ChEBI" id="CHEBI:43474"/>
        <dbReference type="ChEBI" id="CHEBI:57618"/>
        <dbReference type="ChEBI" id="CHEBI:87467"/>
        <dbReference type="ChEBI" id="CHEBI:88052"/>
        <dbReference type="EC" id="2.5.1.129"/>
    </reaction>
</comment>
<evidence type="ECO:0000256" key="2">
    <source>
        <dbReference type="ARBA" id="ARBA00022630"/>
    </source>
</evidence>
<dbReference type="HOGENOM" id="CLU_074522_0_1_2"/>
<reference evidence="8 9" key="2">
    <citation type="journal article" date="2010" name="J. Bacteriol.">
        <title>Complete genome sequence of Methanothermobacter marburgensis, a methanoarchaeon model organism.</title>
        <authorList>
            <person name="Liesegang H."/>
            <person name="Kaster A.K."/>
            <person name="Wiezer A."/>
            <person name="Goenrich M."/>
            <person name="Wollherr A."/>
            <person name="Seedorf H."/>
            <person name="Gottschalk G."/>
            <person name="Thauer R.K."/>
        </authorList>
    </citation>
    <scope>NUCLEOTIDE SEQUENCE [LARGE SCALE GENOMIC DNA]</scope>
    <source>
        <strain evidence="9">ATCC BAA-927 / DSM 2133 / JCM 14651 / NBRC 100331 / OCM 82 / Marburg</strain>
    </source>
</reference>
<evidence type="ECO:0000256" key="6">
    <source>
        <dbReference type="HAMAP-Rule" id="MF_01984"/>
    </source>
</evidence>
<comment type="function">
    <text evidence="6">Flavin prenyltransferase that catalyzes the synthesis of the prenylated FMN cofactor (prenyl-FMN) for 4-hydroxy-3-polyprenylbenzoic acid decarboxylase UbiD. The prenyltransferase is metal-independent and links a dimethylallyl moiety from dimethylallyl monophosphate (DMAP) to the flavin N5 and C6 atoms of FMN.</text>
</comment>
<dbReference type="FunFam" id="3.40.50.1950:FF:000001">
    <property type="entry name" value="Flavin prenyltransferase UbiX"/>
    <property type="match status" value="1"/>
</dbReference>
<feature type="binding site" evidence="6">
    <location>
        <begin position="8"/>
        <end position="10"/>
    </location>
    <ligand>
        <name>FMN</name>
        <dbReference type="ChEBI" id="CHEBI:58210"/>
    </ligand>
</feature>
<dbReference type="PATRIC" id="fig|79929.8.peg.581"/>
<feature type="domain" description="Flavoprotein" evidence="7">
    <location>
        <begin position="2"/>
        <end position="171"/>
    </location>
</feature>
<dbReference type="EC" id="2.5.1.129" evidence="6"/>
<dbReference type="InterPro" id="IPR004507">
    <property type="entry name" value="UbiX-like"/>
</dbReference>
<keyword evidence="1 6" id="KW-0637">Prenyltransferase</keyword>
<dbReference type="PANTHER" id="PTHR43374:SF1">
    <property type="entry name" value="FLAVIN PRENYLTRANSFERASE PAD1, MITOCHONDRIAL"/>
    <property type="match status" value="1"/>
</dbReference>
<dbReference type="NCBIfam" id="TIGR00421">
    <property type="entry name" value="ubiX_pad"/>
    <property type="match status" value="1"/>
</dbReference>
<proteinExistence type="inferred from homology"/>
<feature type="binding site" evidence="6">
    <location>
        <position position="34"/>
    </location>
    <ligand>
        <name>FMN</name>
        <dbReference type="ChEBI" id="CHEBI:58210"/>
    </ligand>
</feature>
<dbReference type="OrthoDB" id="9540at2157"/>
<dbReference type="HAMAP" id="MF_01984">
    <property type="entry name" value="ubiX_pad"/>
    <property type="match status" value="1"/>
</dbReference>
<evidence type="ECO:0000256" key="5">
    <source>
        <dbReference type="ARBA" id="ARBA00060793"/>
    </source>
</evidence>
<dbReference type="NCBIfam" id="NF004685">
    <property type="entry name" value="PRK06029.1"/>
    <property type="match status" value="1"/>
</dbReference>
<dbReference type="Pfam" id="PF02441">
    <property type="entry name" value="Flavoprotein"/>
    <property type="match status" value="1"/>
</dbReference>
<dbReference type="GeneID" id="77399378"/>
<protein>
    <recommendedName>
        <fullName evidence="6">Flavin prenyltransferase UbiX</fullName>
        <ecNumber evidence="6">2.5.1.129</ecNumber>
    </recommendedName>
</protein>
<feature type="binding site" evidence="6">
    <location>
        <begin position="85"/>
        <end position="88"/>
    </location>
    <ligand>
        <name>FMN</name>
        <dbReference type="ChEBI" id="CHEBI:58210"/>
    </ligand>
</feature>
<comment type="similarity">
    <text evidence="5 6">Belongs to the UbiX/PAD1 family.</text>
</comment>
<sequence length="189" mass="20757">MIILAMTGASGVIYGDRILRALKDAGENVGLMITDTARDIIRYELGRDPETLEEMADECFDSDDFTSAVNSGSSSFSAMVIAPCTMKTLSAIANGYAGNALTRAADVCLKERRKLVLVPRETPLRSVHLENMLRVSREGGIILPAMPGFYHRPSSIEEIADFIAGKVLDVLGIENELFRRWSGEDMERP</sequence>
<evidence type="ECO:0000313" key="9">
    <source>
        <dbReference type="Proteomes" id="UP000000345"/>
    </source>
</evidence>
<name>D9PVE4_METTM</name>
<dbReference type="GeneID" id="9704305"/>
<evidence type="ECO:0000256" key="1">
    <source>
        <dbReference type="ARBA" id="ARBA00022602"/>
    </source>
</evidence>
<keyword evidence="9" id="KW-1185">Reference proteome</keyword>
<dbReference type="InterPro" id="IPR036551">
    <property type="entry name" value="Flavin_trans-like"/>
</dbReference>
<dbReference type="RefSeq" id="WP_013295416.1">
    <property type="nucleotide sequence ID" value="NC_014408.1"/>
</dbReference>
<dbReference type="GO" id="GO:0016831">
    <property type="term" value="F:carboxy-lyase activity"/>
    <property type="evidence" value="ECO:0007669"/>
    <property type="project" value="TreeGrafter"/>
</dbReference>
<evidence type="ECO:0000256" key="4">
    <source>
        <dbReference type="ARBA" id="ARBA00022679"/>
    </source>
</evidence>
<feature type="binding site" evidence="6">
    <location>
        <position position="150"/>
    </location>
    <ligand>
        <name>dimethylallyl phosphate</name>
        <dbReference type="ChEBI" id="CHEBI:88052"/>
    </ligand>
</feature>
<organism evidence="8 9">
    <name type="scientific">Methanothermobacter marburgensis (strain ATCC BAA-927 / DSM 2133 / JCM 14651 / NBRC 100331 / OCM 82 / Marburg)</name>
    <name type="common">Methanobacterium thermoautotrophicum</name>
    <dbReference type="NCBI Taxonomy" id="79929"/>
    <lineage>
        <taxon>Archaea</taxon>
        <taxon>Methanobacteriati</taxon>
        <taxon>Methanobacteriota</taxon>
        <taxon>Methanomada group</taxon>
        <taxon>Methanobacteria</taxon>
        <taxon>Methanobacteriales</taxon>
        <taxon>Methanobacteriaceae</taxon>
        <taxon>Methanothermobacter</taxon>
    </lineage>
</organism>
<evidence type="ECO:0000259" key="7">
    <source>
        <dbReference type="Pfam" id="PF02441"/>
    </source>
</evidence>